<feature type="compositionally biased region" description="Low complexity" evidence="1">
    <location>
        <begin position="1338"/>
        <end position="1352"/>
    </location>
</feature>
<feature type="compositionally biased region" description="Low complexity" evidence="1">
    <location>
        <begin position="1368"/>
        <end position="1382"/>
    </location>
</feature>
<gene>
    <name evidence="2" type="ORF">FA15DRAFT_670675</name>
</gene>
<organism evidence="2 3">
    <name type="scientific">Coprinopsis marcescibilis</name>
    <name type="common">Agaric fungus</name>
    <name type="synonym">Psathyrella marcescibilis</name>
    <dbReference type="NCBI Taxonomy" id="230819"/>
    <lineage>
        <taxon>Eukaryota</taxon>
        <taxon>Fungi</taxon>
        <taxon>Dikarya</taxon>
        <taxon>Basidiomycota</taxon>
        <taxon>Agaricomycotina</taxon>
        <taxon>Agaricomycetes</taxon>
        <taxon>Agaricomycetidae</taxon>
        <taxon>Agaricales</taxon>
        <taxon>Agaricineae</taxon>
        <taxon>Psathyrellaceae</taxon>
        <taxon>Coprinopsis</taxon>
    </lineage>
</organism>
<proteinExistence type="predicted"/>
<protein>
    <submittedName>
        <fullName evidence="2">Uncharacterized protein</fullName>
    </submittedName>
</protein>
<feature type="compositionally biased region" description="Pro residues" evidence="1">
    <location>
        <begin position="1259"/>
        <end position="1274"/>
    </location>
</feature>
<reference evidence="2 3" key="1">
    <citation type="journal article" date="2019" name="Nat. Ecol. Evol.">
        <title>Megaphylogeny resolves global patterns of mushroom evolution.</title>
        <authorList>
            <person name="Varga T."/>
            <person name="Krizsan K."/>
            <person name="Foldi C."/>
            <person name="Dima B."/>
            <person name="Sanchez-Garcia M."/>
            <person name="Sanchez-Ramirez S."/>
            <person name="Szollosi G.J."/>
            <person name="Szarkandi J.G."/>
            <person name="Papp V."/>
            <person name="Albert L."/>
            <person name="Andreopoulos W."/>
            <person name="Angelini C."/>
            <person name="Antonin V."/>
            <person name="Barry K.W."/>
            <person name="Bougher N.L."/>
            <person name="Buchanan P."/>
            <person name="Buyck B."/>
            <person name="Bense V."/>
            <person name="Catcheside P."/>
            <person name="Chovatia M."/>
            <person name="Cooper J."/>
            <person name="Damon W."/>
            <person name="Desjardin D."/>
            <person name="Finy P."/>
            <person name="Geml J."/>
            <person name="Haridas S."/>
            <person name="Hughes K."/>
            <person name="Justo A."/>
            <person name="Karasinski D."/>
            <person name="Kautmanova I."/>
            <person name="Kiss B."/>
            <person name="Kocsube S."/>
            <person name="Kotiranta H."/>
            <person name="LaButti K.M."/>
            <person name="Lechner B.E."/>
            <person name="Liimatainen K."/>
            <person name="Lipzen A."/>
            <person name="Lukacs Z."/>
            <person name="Mihaltcheva S."/>
            <person name="Morgado L.N."/>
            <person name="Niskanen T."/>
            <person name="Noordeloos M.E."/>
            <person name="Ohm R.A."/>
            <person name="Ortiz-Santana B."/>
            <person name="Ovrebo C."/>
            <person name="Racz N."/>
            <person name="Riley R."/>
            <person name="Savchenko A."/>
            <person name="Shiryaev A."/>
            <person name="Soop K."/>
            <person name="Spirin V."/>
            <person name="Szebenyi C."/>
            <person name="Tomsovsky M."/>
            <person name="Tulloss R.E."/>
            <person name="Uehling J."/>
            <person name="Grigoriev I.V."/>
            <person name="Vagvolgyi C."/>
            <person name="Papp T."/>
            <person name="Martin F.M."/>
            <person name="Miettinen O."/>
            <person name="Hibbett D.S."/>
            <person name="Nagy L.G."/>
        </authorList>
    </citation>
    <scope>NUCLEOTIDE SEQUENCE [LARGE SCALE GENOMIC DNA]</scope>
    <source>
        <strain evidence="2 3">CBS 121175</strain>
    </source>
</reference>
<accession>A0A5C3KRN4</accession>
<feature type="compositionally biased region" description="Low complexity" evidence="1">
    <location>
        <begin position="1275"/>
        <end position="1290"/>
    </location>
</feature>
<feature type="region of interest" description="Disordered" evidence="1">
    <location>
        <begin position="249"/>
        <end position="269"/>
    </location>
</feature>
<feature type="region of interest" description="Disordered" evidence="1">
    <location>
        <begin position="1"/>
        <end position="64"/>
    </location>
</feature>
<feature type="region of interest" description="Disordered" evidence="1">
    <location>
        <begin position="1235"/>
        <end position="1298"/>
    </location>
</feature>
<keyword evidence="3" id="KW-1185">Reference proteome</keyword>
<dbReference type="OrthoDB" id="3269353at2759"/>
<name>A0A5C3KRN4_COPMA</name>
<sequence>MYPFGLAMNSLPSPPETNITLGPLPPGSQHRPLHSMLPGHDNASVAYAPSLDGTSTPLSRLRRQPSIVYHSPSHRSDARERAPSNPGKLLVVVVPPVSLREEHGNFGSTLSVGPLHRLSQGIIMPLFPNMYSQLSAIAKEFNFPSITGLCLYYYYYNDASVVLTPRISEETWTTIWGLSDPLSSARERRPPIAGKLEFDIDYNHARWYNSWLTSRQGDSMDYPLHPGVSSAPLHHQQRSGNRFTFPQRETSEDFSEPVQQRSAPIGRHVPRKLSLVERYDNNSVQDTENSGTLLPVLNPLTAKTGPVSSHILSPIKQLEEPKSARLELDHKVNTWRAAAIASPEPIEEVATLEPATVPENGSPSTESFHLEDYQWSISSHGPDDGTSVFYESDYRTPSVHLCDRVNGSVASTASYCTSPGPSDSSVFYAPSAYSYPYSPDIAYRMIEDSPLTPLTATSWGAPSHYADSLSSQSYQPSIDIALRACFSRPSTPGTATSWGPQSDDGDYVLESPGSSFSVHLGDRGEFSRPITPQTATSWGAPSYPDSPMSPYRLPTPDIAHRTFEDVAHMVLDRWPGRPWRHAWPYNVKPAGESNKWAPAISKIVKQNRAASLQLGSSSSTRGYPFFDLYPAVEPRMSLSESGKRSEEEMVQTVLRHWPGPWRHAWPYNVKAVKDSNRWVPIISKVIKQKNVASAREKTAPSTQLDGYPHNLSQIYKAQTSVQRVEVTQSNTGQYPFLEIYPAVFQRNLPVPEKSKKEAVQSVLQQWPGPWRHAWPYNIKSAPDSNRWATAFSKVIKQKNVASARQRTSPSNCLDGYPHNLSQIYKLQAPVERAEVAQMASGQYPFFEIYPAVYPFNVQRIYPNVVPRRTEDINSTAAHYPFFELYPAVYPFNLELIYPAVPGFWTTGVTIVVGNQSHTVQYPFFDLYPAVYPFNVERIYPVVAGDPLPQPTKAPALALETRHYPFFDLYPAVYPFNVEYIYPIIPGNSLHQATRNVGLQTVHYPLFNLYPAVYPFNLEQIYPVAPSSTFGATNRAIQVSNVQYPFFDLYPAVYPFNLERIYLQVAHPPLSTVPTIVVTIVARYPFFELYPAVYPYNLQEIYPNVPGEPIKDAARAPTSFVETTGYPWFNIYPAVYPFFDLYPTVAAGSALPSNGISLGQRDSNLALASYPFFVLYPAVYPDFDLYPSAAARVTPVLSPRRSVLSAPTCYYPYLDLYPSVYPHFDLWPSLPPTIPSETSHPVAQAPPPRALRSSLTDRPPLQPLNIPLPPIPVASPPATSKPSAAPTPATPGYGSRRRSGRLTHAELHAMVLMGTSQNNHKLWMGDVLESFPAVPMLARSTSVTRSPSRSPVNRNEKTDVFDSIPPVPSLSRSSSVSLTQRSPGGRNGRISAFPSSTQREALSRSLSTSDQTGRIPLAQRRSMWEGISSVPAPPIRQVRPITMMKAEPTKRRDSVVLQRVKAYTPPTSVASAVGSNAY</sequence>
<evidence type="ECO:0000256" key="1">
    <source>
        <dbReference type="SAM" id="MobiDB-lite"/>
    </source>
</evidence>
<dbReference type="Proteomes" id="UP000307440">
    <property type="component" value="Unassembled WGS sequence"/>
</dbReference>
<evidence type="ECO:0000313" key="3">
    <source>
        <dbReference type="Proteomes" id="UP000307440"/>
    </source>
</evidence>
<feature type="compositionally biased region" description="Polar residues" evidence="1">
    <location>
        <begin position="1392"/>
        <end position="1411"/>
    </location>
</feature>
<feature type="region of interest" description="Disordered" evidence="1">
    <location>
        <begin position="1338"/>
        <end position="1414"/>
    </location>
</feature>
<dbReference type="STRING" id="230819.A0A5C3KRN4"/>
<evidence type="ECO:0000313" key="2">
    <source>
        <dbReference type="EMBL" id="TFK23279.1"/>
    </source>
</evidence>
<dbReference type="EMBL" id="ML210222">
    <property type="protein sequence ID" value="TFK23279.1"/>
    <property type="molecule type" value="Genomic_DNA"/>
</dbReference>